<keyword evidence="4" id="KW-1185">Reference proteome</keyword>
<dbReference type="SUPFAM" id="SSF51182">
    <property type="entry name" value="RmlC-like cupins"/>
    <property type="match status" value="1"/>
</dbReference>
<feature type="region of interest" description="Disordered" evidence="1">
    <location>
        <begin position="101"/>
        <end position="133"/>
    </location>
</feature>
<comment type="caution">
    <text evidence="3">The sequence shown here is derived from an EMBL/GenBank/DDBJ whole genome shotgun (WGS) entry which is preliminary data.</text>
</comment>
<protein>
    <submittedName>
        <fullName evidence="3">Cupin domain-containing protein</fullName>
    </submittedName>
</protein>
<name>A0ABQ0H0P0_9HYPH</name>
<feature type="compositionally biased region" description="Basic and acidic residues" evidence="1">
    <location>
        <begin position="105"/>
        <end position="133"/>
    </location>
</feature>
<dbReference type="Gene3D" id="2.60.120.10">
    <property type="entry name" value="Jelly Rolls"/>
    <property type="match status" value="1"/>
</dbReference>
<organism evidence="3 4">
    <name type="scientific">Phyllobacterium phragmitis</name>
    <dbReference type="NCBI Taxonomy" id="2670329"/>
    <lineage>
        <taxon>Bacteria</taxon>
        <taxon>Pseudomonadati</taxon>
        <taxon>Pseudomonadota</taxon>
        <taxon>Alphaproteobacteria</taxon>
        <taxon>Hyphomicrobiales</taxon>
        <taxon>Phyllobacteriaceae</taxon>
        <taxon>Phyllobacterium</taxon>
    </lineage>
</organism>
<dbReference type="RefSeq" id="WP_407865116.1">
    <property type="nucleotide sequence ID" value="NZ_BAAFZP010000001.1"/>
</dbReference>
<dbReference type="Pfam" id="PF07883">
    <property type="entry name" value="Cupin_2"/>
    <property type="match status" value="1"/>
</dbReference>
<dbReference type="InterPro" id="IPR052044">
    <property type="entry name" value="PKS_Associated_Protein"/>
</dbReference>
<proteinExistence type="predicted"/>
<evidence type="ECO:0000256" key="1">
    <source>
        <dbReference type="SAM" id="MobiDB-lite"/>
    </source>
</evidence>
<feature type="domain" description="Cupin type-2" evidence="2">
    <location>
        <begin position="39"/>
        <end position="91"/>
    </location>
</feature>
<accession>A0ABQ0H0P0</accession>
<dbReference type="PANTHER" id="PTHR36114:SF1">
    <property type="entry name" value="16.7 KDA PROTEIN IN WHIE LOCUS"/>
    <property type="match status" value="1"/>
</dbReference>
<dbReference type="EMBL" id="BAAFZP010000001">
    <property type="protein sequence ID" value="GAB1582492.1"/>
    <property type="molecule type" value="Genomic_DNA"/>
</dbReference>
<dbReference type="InterPro" id="IPR013096">
    <property type="entry name" value="Cupin_2"/>
</dbReference>
<dbReference type="CDD" id="cd02226">
    <property type="entry name" value="cupin_YdbB-like"/>
    <property type="match status" value="1"/>
</dbReference>
<dbReference type="InterPro" id="IPR014710">
    <property type="entry name" value="RmlC-like_jellyroll"/>
</dbReference>
<gene>
    <name evidence="3" type="ORF">PPNSA23_24350</name>
</gene>
<reference evidence="3 4" key="1">
    <citation type="submission" date="2024-10" db="EMBL/GenBank/DDBJ databases">
        <title>Isolation, draft genome sequencing and identification of Phyllobacterium sp. NSA23, isolated from leaf soil.</title>
        <authorList>
            <person name="Akita H."/>
        </authorList>
    </citation>
    <scope>NUCLEOTIDE SEQUENCE [LARGE SCALE GENOMIC DNA]</scope>
    <source>
        <strain evidence="3 4">NSA23</strain>
    </source>
</reference>
<sequence length="133" mass="15241">MHYTSRLAAEFEAIDKYWSPRVIAAVNGQYVKIAKVMGDFVWHSHPGEDEFFLVHRGTFVLRYRDGSRTVLKAGDFHVVPRGVEHFPSAPEETWILFVEPAQTKHTGDTETERTRSIEEQTAHLRRETSGIDG</sequence>
<dbReference type="PANTHER" id="PTHR36114">
    <property type="entry name" value="16.7 KDA PROTEIN IN WHIE LOCUS"/>
    <property type="match status" value="1"/>
</dbReference>
<dbReference type="Proteomes" id="UP001628091">
    <property type="component" value="Unassembled WGS sequence"/>
</dbReference>
<evidence type="ECO:0000259" key="2">
    <source>
        <dbReference type="Pfam" id="PF07883"/>
    </source>
</evidence>
<evidence type="ECO:0000313" key="4">
    <source>
        <dbReference type="Proteomes" id="UP001628091"/>
    </source>
</evidence>
<dbReference type="InterPro" id="IPR011051">
    <property type="entry name" value="RmlC_Cupin_sf"/>
</dbReference>
<evidence type="ECO:0000313" key="3">
    <source>
        <dbReference type="EMBL" id="GAB1582492.1"/>
    </source>
</evidence>